<dbReference type="PROSITE" id="PS51318">
    <property type="entry name" value="TAT"/>
    <property type="match status" value="1"/>
</dbReference>
<name>A0A143PMQ2_LUTPR</name>
<dbReference type="KEGG" id="abac:LuPra_03112"/>
<evidence type="ECO:0000313" key="2">
    <source>
        <dbReference type="Proteomes" id="UP000076079"/>
    </source>
</evidence>
<reference evidence="2" key="2">
    <citation type="submission" date="2016-04" db="EMBL/GenBank/DDBJ databases">
        <title>First Complete Genome Sequence of a Subdivision 6 Acidobacterium.</title>
        <authorList>
            <person name="Huang S."/>
            <person name="Vieira S."/>
            <person name="Bunk B."/>
            <person name="Riedel T."/>
            <person name="Sproeer C."/>
            <person name="Overmann J."/>
        </authorList>
    </citation>
    <scope>NUCLEOTIDE SEQUENCE [LARGE SCALE GENOMIC DNA]</scope>
    <source>
        <strain evidence="2">DSM 100886 HEG_-6_39</strain>
    </source>
</reference>
<dbReference type="InterPro" id="IPR027056">
    <property type="entry name" value="Gluconate_2DH_su3"/>
</dbReference>
<dbReference type="AlphaFoldDB" id="A0A143PMQ2"/>
<dbReference type="Pfam" id="PF13618">
    <property type="entry name" value="Gluconate_2-dh3"/>
    <property type="match status" value="1"/>
</dbReference>
<keyword evidence="1" id="KW-0560">Oxidoreductase</keyword>
<evidence type="ECO:0000313" key="1">
    <source>
        <dbReference type="EMBL" id="AMY09885.1"/>
    </source>
</evidence>
<dbReference type="EMBL" id="CP015136">
    <property type="protein sequence ID" value="AMY09885.1"/>
    <property type="molecule type" value="Genomic_DNA"/>
</dbReference>
<protein>
    <submittedName>
        <fullName evidence="1">Gluconate 2-dehydrogenase subunit 3</fullName>
        <ecNumber evidence="1">1.1.99.3</ecNumber>
    </submittedName>
</protein>
<dbReference type="STRING" id="1855912.LuPra_03112"/>
<dbReference type="EC" id="1.1.99.3" evidence="1"/>
<dbReference type="Proteomes" id="UP000076079">
    <property type="component" value="Chromosome"/>
</dbReference>
<dbReference type="PATRIC" id="fig|1813736.3.peg.3313"/>
<organism evidence="1 2">
    <name type="scientific">Luteitalea pratensis</name>
    <dbReference type="NCBI Taxonomy" id="1855912"/>
    <lineage>
        <taxon>Bacteria</taxon>
        <taxon>Pseudomonadati</taxon>
        <taxon>Acidobacteriota</taxon>
        <taxon>Vicinamibacteria</taxon>
        <taxon>Vicinamibacterales</taxon>
        <taxon>Vicinamibacteraceae</taxon>
        <taxon>Luteitalea</taxon>
    </lineage>
</organism>
<keyword evidence="2" id="KW-1185">Reference proteome</keyword>
<gene>
    <name evidence="1" type="ORF">LuPra_03112</name>
</gene>
<dbReference type="GO" id="GO:0033717">
    <property type="term" value="F:gluconate 2-dehydrogenase (acceptor) activity"/>
    <property type="evidence" value="ECO:0007669"/>
    <property type="project" value="UniProtKB-EC"/>
</dbReference>
<accession>A0A143PMQ2</accession>
<dbReference type="OrthoDB" id="129242at2"/>
<dbReference type="InterPro" id="IPR006311">
    <property type="entry name" value="TAT_signal"/>
</dbReference>
<proteinExistence type="predicted"/>
<sequence>MDSMNRRKVLKVLGAAPAMVGIAWTEAEAQQAHQHAQQAKKSAAAAKAPYKPKYFTPHEMATVTALTNLIIPKDERSGNASEAGVPEFIDYMMIDQPDRQTMMRGGLRWLDSECRKRYGQPFVKSTEAQQTEICDALAYPAKAKPEHSHGVRFFSAVRDLTATGFFTSKIGIADLDYKGNTFVPKWTGAPKEALDHLGVSYEPLGKWYTESM</sequence>
<reference evidence="1 2" key="1">
    <citation type="journal article" date="2016" name="Genome Announc.">
        <title>First Complete Genome Sequence of a Subdivision 6 Acidobacterium Strain.</title>
        <authorList>
            <person name="Huang S."/>
            <person name="Vieira S."/>
            <person name="Bunk B."/>
            <person name="Riedel T."/>
            <person name="Sproer C."/>
            <person name="Overmann J."/>
        </authorList>
    </citation>
    <scope>NUCLEOTIDE SEQUENCE [LARGE SCALE GENOMIC DNA]</scope>
    <source>
        <strain evidence="2">DSM 100886 HEG_-6_39</strain>
    </source>
</reference>